<dbReference type="OrthoDB" id="2505745at2759"/>
<dbReference type="Pfam" id="PF21291">
    <property type="entry name" value="CYNS_N"/>
    <property type="match status" value="1"/>
</dbReference>
<evidence type="ECO:0000313" key="8">
    <source>
        <dbReference type="Proteomes" id="UP000235388"/>
    </source>
</evidence>
<dbReference type="EMBL" id="PGCJ01001003">
    <property type="protein sequence ID" value="PLW11849.1"/>
    <property type="molecule type" value="Genomic_DNA"/>
</dbReference>
<dbReference type="PRINTS" id="PR01693">
    <property type="entry name" value="CYANASE"/>
</dbReference>
<evidence type="ECO:0000256" key="4">
    <source>
        <dbReference type="ARBA" id="ARBA00035107"/>
    </source>
</evidence>
<dbReference type="GO" id="GO:0003677">
    <property type="term" value="F:DNA binding"/>
    <property type="evidence" value="ECO:0007669"/>
    <property type="project" value="InterPro"/>
</dbReference>
<feature type="domain" description="Cyanate lyase C-terminal" evidence="6">
    <location>
        <begin position="206"/>
        <end position="278"/>
    </location>
</feature>
<proteinExistence type="inferred from homology"/>
<dbReference type="SUPFAM" id="SSF55234">
    <property type="entry name" value="Cyanase C-terminal domain"/>
    <property type="match status" value="1"/>
</dbReference>
<comment type="function">
    <text evidence="1 5">Catalyzes the reaction of cyanate with bicarbonate to produce ammonia and carbon dioxide.</text>
</comment>
<dbReference type="AlphaFoldDB" id="A0A2N5SF63"/>
<dbReference type="STRING" id="200324.A0A2N5SF63"/>
<dbReference type="Pfam" id="PF02560">
    <property type="entry name" value="Cyanate_lyase"/>
    <property type="match status" value="1"/>
</dbReference>
<evidence type="ECO:0000256" key="3">
    <source>
        <dbReference type="ARBA" id="ARBA00023239"/>
    </source>
</evidence>
<comment type="caution">
    <text evidence="7">The sequence shown here is derived from an EMBL/GenBank/DDBJ whole genome shotgun (WGS) entry which is preliminary data.</text>
</comment>
<evidence type="ECO:0000256" key="1">
    <source>
        <dbReference type="ARBA" id="ARBA00003561"/>
    </source>
</evidence>
<dbReference type="PANTHER" id="PTHR34186">
    <property type="entry name" value="CYANATE HYDRATASE"/>
    <property type="match status" value="1"/>
</dbReference>
<dbReference type="GO" id="GO:0008824">
    <property type="term" value="F:cyanate hydratase activity"/>
    <property type="evidence" value="ECO:0007669"/>
    <property type="project" value="UniProtKB-UniRule"/>
</dbReference>
<dbReference type="SUPFAM" id="SSF47413">
    <property type="entry name" value="lambda repressor-like DNA-binding domains"/>
    <property type="match status" value="1"/>
</dbReference>
<name>A0A2N5SF63_9BASI</name>
<dbReference type="InterPro" id="IPR036581">
    <property type="entry name" value="Cyanate_lyase_C_sf"/>
</dbReference>
<dbReference type="PANTHER" id="PTHR34186:SF2">
    <property type="entry name" value="CYANATE HYDRATASE"/>
    <property type="match status" value="1"/>
</dbReference>
<feature type="active site" evidence="5">
    <location>
        <position position="245"/>
    </location>
</feature>
<dbReference type="SMART" id="SM01116">
    <property type="entry name" value="Cyanate_lyase"/>
    <property type="match status" value="1"/>
</dbReference>
<dbReference type="InterPro" id="IPR001387">
    <property type="entry name" value="Cro/C1-type_HTH"/>
</dbReference>
<dbReference type="Gene3D" id="1.10.260.40">
    <property type="entry name" value="lambda repressor-like DNA-binding domains"/>
    <property type="match status" value="1"/>
</dbReference>
<gene>
    <name evidence="5" type="primary">cyn1</name>
    <name evidence="7" type="ORF">PCANC_22252</name>
</gene>
<protein>
    <recommendedName>
        <fullName evidence="5">Cyanate hydratase</fullName>
        <shortName evidence="5">Cyanase</shortName>
        <ecNumber evidence="5">4.2.1.104</ecNumber>
    </recommendedName>
    <alternativeName>
        <fullName evidence="5">Cyanate hydrolase</fullName>
    </alternativeName>
    <alternativeName>
        <fullName evidence="5">Cyanate lyase</fullName>
    </alternativeName>
</protein>
<keyword evidence="3 5" id="KW-0456">Lyase</keyword>
<dbReference type="Gene3D" id="3.30.1160.10">
    <property type="entry name" value="Cyanate lyase, C-terminal domain"/>
    <property type="match status" value="1"/>
</dbReference>
<comment type="catalytic activity">
    <reaction evidence="5">
        <text>cyanate + hydrogencarbonate + 3 H(+) = NH4(+) + 2 CO2</text>
        <dbReference type="Rhea" id="RHEA:11120"/>
        <dbReference type="ChEBI" id="CHEBI:15378"/>
        <dbReference type="ChEBI" id="CHEBI:16526"/>
        <dbReference type="ChEBI" id="CHEBI:17544"/>
        <dbReference type="ChEBI" id="CHEBI:28938"/>
        <dbReference type="ChEBI" id="CHEBI:29195"/>
        <dbReference type="EC" id="4.2.1.104"/>
    </reaction>
</comment>
<evidence type="ECO:0000259" key="6">
    <source>
        <dbReference type="SMART" id="SM01116"/>
    </source>
</evidence>
<sequence>MVNREDGQQSRWLHHASSAKWSYKDDVIGYFHSNAIRPQHISSFRLIPTILLIAGKGPSCPERFIHCHVLSCFRSYQEHLMMAIWSSSRWAGSAIPRIASRVSSPSMLSACISFPGLSHRYYGAPITPHPTNELLKRLVEAKETKELSFSEIAKRIGRSEVWTAALFYGQAKPEEKDLEKLSEVLGIPEKEFAKGFPKSFFPIRGTGVQIPPSDPLMYRLYEFLIVYGFPLKSIIHEKFGDGIMSAIDFTCEVKKVEQDKAERVVITLNGKWLPYKRW</sequence>
<dbReference type="Proteomes" id="UP000235388">
    <property type="component" value="Unassembled WGS sequence"/>
</dbReference>
<dbReference type="InterPro" id="IPR010982">
    <property type="entry name" value="Lambda_DNA-bd_dom_sf"/>
</dbReference>
<feature type="active site" evidence="5">
    <location>
        <position position="222"/>
    </location>
</feature>
<comment type="function">
    <text evidence="4">Transcriptional coactivator that stimulates GCN4-dependent transcriptional activity by bridging the DNA-binding region of GCN4 and TBP (SPT15), thereby recruiting TBP to GCN4-bound promoters. Involved in induction of the ribosome quality control (RQC) pathway; a pathway that degrades nascent peptide chains during problematic translation. Required to prevent stalled ribosomes from frameshifting.</text>
</comment>
<dbReference type="NCBIfam" id="TIGR00673">
    <property type="entry name" value="cynS"/>
    <property type="match status" value="1"/>
</dbReference>
<dbReference type="NCBIfam" id="NF002773">
    <property type="entry name" value="PRK02866.1"/>
    <property type="match status" value="1"/>
</dbReference>
<dbReference type="InterPro" id="IPR003712">
    <property type="entry name" value="Cyanate_lyase_C"/>
</dbReference>
<dbReference type="HAMAP" id="MF_00535">
    <property type="entry name" value="Cyanate_hydrat"/>
    <property type="match status" value="1"/>
</dbReference>
<keyword evidence="8" id="KW-1185">Reference proteome</keyword>
<dbReference type="InterPro" id="IPR008076">
    <property type="entry name" value="Cyanase"/>
</dbReference>
<feature type="active site" evidence="5">
    <location>
        <position position="219"/>
    </location>
</feature>
<organism evidence="7 8">
    <name type="scientific">Puccinia coronata f. sp. avenae</name>
    <dbReference type="NCBI Taxonomy" id="200324"/>
    <lineage>
        <taxon>Eukaryota</taxon>
        <taxon>Fungi</taxon>
        <taxon>Dikarya</taxon>
        <taxon>Basidiomycota</taxon>
        <taxon>Pucciniomycotina</taxon>
        <taxon>Pucciniomycetes</taxon>
        <taxon>Pucciniales</taxon>
        <taxon>Pucciniaceae</taxon>
        <taxon>Puccinia</taxon>
    </lineage>
</organism>
<accession>A0A2N5SF63</accession>
<dbReference type="CDD" id="cd00093">
    <property type="entry name" value="HTH_XRE"/>
    <property type="match status" value="1"/>
</dbReference>
<dbReference type="CDD" id="cd00559">
    <property type="entry name" value="Cyanase_C"/>
    <property type="match status" value="1"/>
</dbReference>
<dbReference type="InterPro" id="IPR048564">
    <property type="entry name" value="CYNS_N"/>
</dbReference>
<comment type="similarity">
    <text evidence="5">Belongs to the cyanase family.</text>
</comment>
<evidence type="ECO:0000256" key="2">
    <source>
        <dbReference type="ARBA" id="ARBA00009802"/>
    </source>
</evidence>
<comment type="similarity">
    <text evidence="2">Belongs to the MBF1 family.</text>
</comment>
<reference evidence="7 8" key="1">
    <citation type="submission" date="2017-11" db="EMBL/GenBank/DDBJ databases">
        <title>De novo assembly and phasing of dikaryotic genomes from two isolates of Puccinia coronata f. sp. avenae, the causal agent of oat crown rust.</title>
        <authorList>
            <person name="Miller M.E."/>
            <person name="Zhang Y."/>
            <person name="Omidvar V."/>
            <person name="Sperschneider J."/>
            <person name="Schwessinger B."/>
            <person name="Raley C."/>
            <person name="Palmer J.M."/>
            <person name="Garnica D."/>
            <person name="Upadhyaya N."/>
            <person name="Rathjen J."/>
            <person name="Taylor J.M."/>
            <person name="Park R.F."/>
            <person name="Dodds P.N."/>
            <person name="Hirsch C.D."/>
            <person name="Kianian S.F."/>
            <person name="Figueroa M."/>
        </authorList>
    </citation>
    <scope>NUCLEOTIDE SEQUENCE [LARGE SCALE GENOMIC DNA]</scope>
    <source>
        <strain evidence="7">12NC29</strain>
    </source>
</reference>
<evidence type="ECO:0000313" key="7">
    <source>
        <dbReference type="EMBL" id="PLW11849.1"/>
    </source>
</evidence>
<evidence type="ECO:0000256" key="5">
    <source>
        <dbReference type="HAMAP-Rule" id="MF_03139"/>
    </source>
</evidence>
<dbReference type="EC" id="4.2.1.104" evidence="5"/>